<keyword evidence="1" id="KW-0732">Signal</keyword>
<dbReference type="AlphaFoldDB" id="A0A174QJ51"/>
<feature type="domain" description="BT-3987-like N-terminal" evidence="2">
    <location>
        <begin position="180"/>
        <end position="277"/>
    </location>
</feature>
<proteinExistence type="predicted"/>
<dbReference type="InterPro" id="IPR013728">
    <property type="entry name" value="BT_3987-like_N"/>
</dbReference>
<dbReference type="Proteomes" id="UP000095657">
    <property type="component" value="Unassembled WGS sequence"/>
</dbReference>
<dbReference type="RefSeq" id="WP_055172745.1">
    <property type="nucleotide sequence ID" value="NZ_CZAI01000006.1"/>
</dbReference>
<protein>
    <submittedName>
        <fullName evidence="3">Domain of uncharacterized function (DUF1735)</fullName>
    </submittedName>
</protein>
<name>A0A174QJ51_9BACE</name>
<accession>A0A174QJ51</accession>
<dbReference type="STRING" id="47678.ERS852494_02934"/>
<evidence type="ECO:0000313" key="4">
    <source>
        <dbReference type="Proteomes" id="UP000095657"/>
    </source>
</evidence>
<dbReference type="Gene3D" id="2.60.120.260">
    <property type="entry name" value="Galactose-binding domain-like"/>
    <property type="match status" value="1"/>
</dbReference>
<reference evidence="3 4" key="1">
    <citation type="submission" date="2015-09" db="EMBL/GenBank/DDBJ databases">
        <authorList>
            <consortium name="Pathogen Informatics"/>
        </authorList>
    </citation>
    <scope>NUCLEOTIDE SEQUENCE [LARGE SCALE GENOMIC DNA]</scope>
    <source>
        <strain evidence="3 4">2789STDY5834880</strain>
    </source>
</reference>
<evidence type="ECO:0000256" key="1">
    <source>
        <dbReference type="SAM" id="SignalP"/>
    </source>
</evidence>
<evidence type="ECO:0000313" key="3">
    <source>
        <dbReference type="EMBL" id="CUP71806.1"/>
    </source>
</evidence>
<gene>
    <name evidence="3" type="ORF">ERS852494_02934</name>
</gene>
<evidence type="ECO:0000259" key="2">
    <source>
        <dbReference type="Pfam" id="PF08522"/>
    </source>
</evidence>
<sequence>MKKLIYIALAILLIFNSSCEKYDEVKVPESYQKVLVLQSSGELPLTLYRTGEDSKYPMCIMKVGSGDGLAAKFQLEVDQEWLEQYNADNYKQLVMLPSEYYSFDAQNWEIAGNEKYKIIDLVLKTVQIEALMKEHPDTEYALSIQLKSDDATISKTNNYVILKPSIVIPTVSFEQTGYNKNIITPNDALDFLIEIPIKLPLVNMWTFDCTVEVDETLLAEYNIAHNTSYKLLPSSSYELDKTCHFIPGTDYANIKLLINRTKLPNFGDYVLPLYVANCSQSGFNIAENAVHLAGISYWLPQIALSLDMLSANATKPTDGKGLAGLFDGIGAGKHYHTDRKIKDPIGHYIDIHMNSPVSKIMFDYFTRFENGNAAPLEIVLYTKADADAEWVKLATVNQGLPTGGNQEYQSAMFTAEQPFSYFRFCVTKSKAYADPVGVNSNFVIGELSLFGL</sequence>
<feature type="domain" description="BT-3987-like N-terminal" evidence="2">
    <location>
        <begin position="38"/>
        <end position="150"/>
    </location>
</feature>
<feature type="chain" id="PRO_5008030960" evidence="1">
    <location>
        <begin position="23"/>
        <end position="452"/>
    </location>
</feature>
<organism evidence="3 4">
    <name type="scientific">Bacteroides caccae</name>
    <dbReference type="NCBI Taxonomy" id="47678"/>
    <lineage>
        <taxon>Bacteria</taxon>
        <taxon>Pseudomonadati</taxon>
        <taxon>Bacteroidota</taxon>
        <taxon>Bacteroidia</taxon>
        <taxon>Bacteroidales</taxon>
        <taxon>Bacteroidaceae</taxon>
        <taxon>Bacteroides</taxon>
    </lineage>
</organism>
<dbReference type="EMBL" id="CZAI01000006">
    <property type="protein sequence ID" value="CUP71806.1"/>
    <property type="molecule type" value="Genomic_DNA"/>
</dbReference>
<feature type="signal peptide" evidence="1">
    <location>
        <begin position="1"/>
        <end position="22"/>
    </location>
</feature>
<dbReference type="Pfam" id="PF08522">
    <property type="entry name" value="BT_3987-like_N"/>
    <property type="match status" value="2"/>
</dbReference>
<dbReference type="Gene3D" id="2.60.40.1740">
    <property type="entry name" value="hypothetical protein (bacova_03559)"/>
    <property type="match status" value="2"/>
</dbReference>